<evidence type="ECO:0000259" key="2">
    <source>
        <dbReference type="PROSITE" id="PS50053"/>
    </source>
</evidence>
<feature type="domain" description="Death" evidence="1">
    <location>
        <begin position="702"/>
        <end position="786"/>
    </location>
</feature>
<dbReference type="Gene3D" id="1.10.533.10">
    <property type="entry name" value="Death Domain, Fas"/>
    <property type="match status" value="1"/>
</dbReference>
<dbReference type="EMBL" id="KB203274">
    <property type="protein sequence ID" value="ESO85382.1"/>
    <property type="molecule type" value="Genomic_DNA"/>
</dbReference>
<dbReference type="Pfam" id="PF00240">
    <property type="entry name" value="ubiquitin"/>
    <property type="match status" value="1"/>
</dbReference>
<reference evidence="3 4" key="1">
    <citation type="journal article" date="2013" name="Nature">
        <title>Insights into bilaterian evolution from three spiralian genomes.</title>
        <authorList>
            <person name="Simakov O."/>
            <person name="Marletaz F."/>
            <person name="Cho S.J."/>
            <person name="Edsinger-Gonzales E."/>
            <person name="Havlak P."/>
            <person name="Hellsten U."/>
            <person name="Kuo D.H."/>
            <person name="Larsson T."/>
            <person name="Lv J."/>
            <person name="Arendt D."/>
            <person name="Savage R."/>
            <person name="Osoegawa K."/>
            <person name="de Jong P."/>
            <person name="Grimwood J."/>
            <person name="Chapman J.A."/>
            <person name="Shapiro H."/>
            <person name="Aerts A."/>
            <person name="Otillar R.P."/>
            <person name="Terry A.Y."/>
            <person name="Boore J.L."/>
            <person name="Grigoriev I.V."/>
            <person name="Lindberg D.R."/>
            <person name="Seaver E.C."/>
            <person name="Weisblat D.A."/>
            <person name="Putnam N.H."/>
            <person name="Rokhsar D.S."/>
        </authorList>
    </citation>
    <scope>NUCLEOTIDE SEQUENCE [LARGE SCALE GENOMIC DNA]</scope>
</reference>
<dbReference type="GO" id="GO:0007165">
    <property type="term" value="P:signal transduction"/>
    <property type="evidence" value="ECO:0007669"/>
    <property type="project" value="InterPro"/>
</dbReference>
<accession>V3ZM66</accession>
<dbReference type="CDD" id="cd17039">
    <property type="entry name" value="Ubl_ubiquitin_like"/>
    <property type="match status" value="1"/>
</dbReference>
<dbReference type="RefSeq" id="XP_009063630.1">
    <property type="nucleotide sequence ID" value="XM_009065382.1"/>
</dbReference>
<dbReference type="SUPFAM" id="SSF54236">
    <property type="entry name" value="Ubiquitin-like"/>
    <property type="match status" value="1"/>
</dbReference>
<organism evidence="3 4">
    <name type="scientific">Lottia gigantea</name>
    <name type="common">Giant owl limpet</name>
    <dbReference type="NCBI Taxonomy" id="225164"/>
    <lineage>
        <taxon>Eukaryota</taxon>
        <taxon>Metazoa</taxon>
        <taxon>Spiralia</taxon>
        <taxon>Lophotrochozoa</taxon>
        <taxon>Mollusca</taxon>
        <taxon>Gastropoda</taxon>
        <taxon>Patellogastropoda</taxon>
        <taxon>Lottioidea</taxon>
        <taxon>Lottiidae</taxon>
        <taxon>Lottia</taxon>
    </lineage>
</organism>
<gene>
    <name evidence="3" type="ORF">LOTGIDRAFT_154877</name>
</gene>
<name>V3ZM66_LOTGI</name>
<dbReference type="Proteomes" id="UP000030746">
    <property type="component" value="Unassembled WGS sequence"/>
</dbReference>
<dbReference type="InterPro" id="IPR011029">
    <property type="entry name" value="DEATH-like_dom_sf"/>
</dbReference>
<evidence type="ECO:0000313" key="4">
    <source>
        <dbReference type="Proteomes" id="UP000030746"/>
    </source>
</evidence>
<dbReference type="Gene3D" id="3.10.20.90">
    <property type="entry name" value="Phosphatidylinositol 3-kinase Catalytic Subunit, Chain A, domain 1"/>
    <property type="match status" value="1"/>
</dbReference>
<dbReference type="Pfam" id="PF00531">
    <property type="entry name" value="Death"/>
    <property type="match status" value="1"/>
</dbReference>
<dbReference type="HOGENOM" id="CLU_344931_0_0_1"/>
<dbReference type="OrthoDB" id="6092452at2759"/>
<dbReference type="CDD" id="cd01670">
    <property type="entry name" value="Death"/>
    <property type="match status" value="1"/>
</dbReference>
<dbReference type="PROSITE" id="PS50053">
    <property type="entry name" value="UBIQUITIN_2"/>
    <property type="match status" value="1"/>
</dbReference>
<proteinExistence type="predicted"/>
<feature type="domain" description="Ubiquitin-like" evidence="2">
    <location>
        <begin position="409"/>
        <end position="474"/>
    </location>
</feature>
<dbReference type="AlphaFoldDB" id="V3ZM66"/>
<dbReference type="KEGG" id="lgi:LOTGIDRAFT_154877"/>
<sequence>MARNIPKFQYFKITSEDDSDIPNSFNTTSTPELNDNELFNGSGNNERVGFFGTTYHGRLPHVIDMSSTSSNSGGKADFTIRKVGVFDMRGKIEKSVKCKDVFIEAPYGVLEQRLASMQGVLQNQLLFFTVPEYTIRTITYAAILDFSYIHNLTVFLKLDPENPCNYRCINLPKDSGVRFLLDKLNLSPPSWPFWKGQRMQDTSSLFDQGVITGDNINMYKIRTETVKCLYRTAPKYEQLFSVECLTIDSILELKQKIRDTIRSLNRIHNPISESVLNSHIWLTSGKRIYRDEEYICLLESDLDSSSDSSDSLSITYYDYVLHFQPPDCIPIRVTYRVGDTRNSSVETVIVPKQSSTTHLCEHISKLLHCLPCAVKLNIQGKKLPMSDDLSTFSEFKPGCMVYASVKRAITVIVSLGDALLKFPIMKMDKVQSLKCKIADEIKTPPSILKLKFNGKELVDFHRIEQEDIKDNSTVDAEIVEDRIQISIRKRTHPIKHFIVENLEETKIRDLKNYYRHVVGLSAKLDIDLYTKNTCSQLDDFATLKFTGTKDKDIFFAIEKISAEGKYMKIYEAHHNGYATIKLGMIQNGMIFYCALDPGTVTENNQEDHVYTLPSACCNIRLAQSFEIEPFEFSSTPEPLLHVQSLLSIKPNLSVLPKQPSFLRQFSNMSLSSSSTITVMNRTVDGSPSVYIPIRDPPDVVSDIELQKLANELPGHNWQRFIRDLGVVNGVIMRHSEAYPKNITEAIYQCLNDWKQSNGKDAKKSIIQKKLYDNELRALSESIFEYATV</sequence>
<dbReference type="InterPro" id="IPR029071">
    <property type="entry name" value="Ubiquitin-like_domsf"/>
</dbReference>
<dbReference type="InterPro" id="IPR000488">
    <property type="entry name" value="Death_dom"/>
</dbReference>
<dbReference type="PROSITE" id="PS50017">
    <property type="entry name" value="DEATH_DOMAIN"/>
    <property type="match status" value="1"/>
</dbReference>
<evidence type="ECO:0008006" key="5">
    <source>
        <dbReference type="Google" id="ProtNLM"/>
    </source>
</evidence>
<protein>
    <recommendedName>
        <fullName evidence="5">Death domain-containing protein</fullName>
    </recommendedName>
</protein>
<dbReference type="SUPFAM" id="SSF47986">
    <property type="entry name" value="DEATH domain"/>
    <property type="match status" value="1"/>
</dbReference>
<dbReference type="CTD" id="20236439"/>
<evidence type="ECO:0000259" key="1">
    <source>
        <dbReference type="PROSITE" id="PS50017"/>
    </source>
</evidence>
<dbReference type="InterPro" id="IPR000626">
    <property type="entry name" value="Ubiquitin-like_dom"/>
</dbReference>
<keyword evidence="4" id="KW-1185">Reference proteome</keyword>
<dbReference type="GeneID" id="20236439"/>
<evidence type="ECO:0000313" key="3">
    <source>
        <dbReference type="EMBL" id="ESO85382.1"/>
    </source>
</evidence>